<accession>I3EKQ9</accession>
<dbReference type="OMA" id="ECASMEI"/>
<feature type="signal peptide" evidence="1">
    <location>
        <begin position="1"/>
        <end position="18"/>
    </location>
</feature>
<gene>
    <name evidence="2" type="ORF">NEQG_00576</name>
</gene>
<dbReference type="AlphaFoldDB" id="I3EKQ9"/>
<protein>
    <submittedName>
        <fullName evidence="2">Uncharacterized protein</fullName>
    </submittedName>
</protein>
<dbReference type="InParanoid" id="I3EKQ9"/>
<keyword evidence="3" id="KW-1185">Reference proteome</keyword>
<organism evidence="2 3">
    <name type="scientific">Nematocida parisii (strain ERTm3)</name>
    <name type="common">Nematode killer fungus</name>
    <dbReference type="NCBI Taxonomy" id="935791"/>
    <lineage>
        <taxon>Eukaryota</taxon>
        <taxon>Fungi</taxon>
        <taxon>Fungi incertae sedis</taxon>
        <taxon>Microsporidia</taxon>
        <taxon>Nematocida</taxon>
    </lineage>
</organism>
<dbReference type="Proteomes" id="UP000002872">
    <property type="component" value="Unassembled WGS sequence"/>
</dbReference>
<evidence type="ECO:0000313" key="2">
    <source>
        <dbReference type="EMBL" id="EIJ89806.1"/>
    </source>
</evidence>
<reference evidence="2" key="1">
    <citation type="submission" date="2011-01" db="EMBL/GenBank/DDBJ databases">
        <title>The Genome Sequence of Nematocida parisii strain ERTm3.</title>
        <authorList>
            <consortium name="The Broad Institute Genome Sequencing Platform"/>
            <consortium name="The Broad Institute Genome Sequencing Center for Infectious Disease"/>
            <person name="Cuomo C."/>
            <person name="Troemel E."/>
            <person name="Young S.K."/>
            <person name="Zeng Q."/>
            <person name="Gargeya S."/>
            <person name="Fitzgerald M."/>
            <person name="Haas B."/>
            <person name="Abouelleil A."/>
            <person name="Alvarado L."/>
            <person name="Arachchi H.M."/>
            <person name="Berlin A."/>
            <person name="Chapman S.B."/>
            <person name="Gearin G."/>
            <person name="Goldberg J."/>
            <person name="Griggs A."/>
            <person name="Gujja S."/>
            <person name="Hansen M."/>
            <person name="Heiman D."/>
            <person name="Howarth C."/>
            <person name="Larimer J."/>
            <person name="Lui A."/>
            <person name="MacDonald P.J.P."/>
            <person name="McCowen C."/>
            <person name="Montmayeur A."/>
            <person name="Murphy C."/>
            <person name="Neiman D."/>
            <person name="Pearson M."/>
            <person name="Priest M."/>
            <person name="Roberts A."/>
            <person name="Saif S."/>
            <person name="Shea T."/>
            <person name="Sisk P."/>
            <person name="Stolte C."/>
            <person name="Sykes S."/>
            <person name="Wortman J."/>
            <person name="Nusbaum C."/>
            <person name="Birren B."/>
        </authorList>
    </citation>
    <scope>NUCLEOTIDE SEQUENCE</scope>
    <source>
        <strain evidence="2">ERTm3</strain>
    </source>
</reference>
<dbReference type="HOGENOM" id="CLU_009683_3_0_1"/>
<dbReference type="EMBL" id="GL870876">
    <property type="protein sequence ID" value="EIJ89806.1"/>
    <property type="molecule type" value="Genomic_DNA"/>
</dbReference>
<keyword evidence="1" id="KW-0732">Signal</keyword>
<sequence>MKNSMIIKLLVMMYTVCARLELSDIKTIGDSVVIEEDNLLIHPDGPLNPLRGYIMHKSGNMYNKRLYAPEIDTMYKLEKTDKVTDFFTPIYDYTRNPVNDLAYDVICEDKEKNEYLTQFHTQLIKMFPSAYGSLSIVSGLPEGFTSFLKKEEVQPQSMRILAALFLLSEQVDISIDVEEKKKLVLRSADETTAYIDQSLRIFTKDQTESKTDIKKTCKDLESLIEFLKKYIDNDSANPSAMEGLPTEPTTYEQFMTGEFLNTSQFLIQSYIYEFIDTKENYIKFVNAVYTLLNDQIKNKKSYEKVLSKCFVKEDAQSNEIDHTKIICDLKDTIDKYKIFPFMDSSLLPSYDRVKAYDREKGEFINNESRKYSNCVETTLMGLFLCLVYDPNKKKYNTDHLPDNKETKPLKDFFKKYTEPREATDYEMHEDWCRVIADLKNDKILYLKEKTNELDSSLLNILYVVSDITGSKEEVVKEIKYLEELLSNKKVDDWLDIEESLTTIFKELSNNKNLEVECDEFTVGTREYKKMDLFGKFKLIYTFNEKKNGILVEITPGHSSLSLLEDVLSSEEKNIIKKKLTEIQNTYSSIESYTAYTIRQYINIELAKMQEEYALGRIQESIKNNHDNINNIFLHGMIRSVEQKASIVGYFLIMNVEDTLPKNNSLVRFTNNLIGSTPLDDFETREDMLLYCMLNKDGKSYYKGIESCWKQVSRIAVYKFDAIISDILEKSNYSLDVTLECFKKFIMDMANSDEKYFIIPGFTLIENIVMFSRKTNELAETLLEFIKIIDETVMQPDGSNMFVIYLRWIVNVVLYNLDDKKEIIKILMDQIDVNYNFNLDNKWNSWICVNYFNILKNLETCKDLFCDDEESPEIVEKYDHLIEKIKSAFNPNNPNLPVSLESFHT</sequence>
<name>I3EKQ9_NEMP3</name>
<proteinExistence type="predicted"/>
<evidence type="ECO:0000313" key="3">
    <source>
        <dbReference type="Proteomes" id="UP000002872"/>
    </source>
</evidence>
<evidence type="ECO:0000256" key="1">
    <source>
        <dbReference type="SAM" id="SignalP"/>
    </source>
</evidence>
<dbReference type="OrthoDB" id="2195549at2759"/>
<feature type="chain" id="PRO_5003671086" evidence="1">
    <location>
        <begin position="19"/>
        <end position="904"/>
    </location>
</feature>
<dbReference type="VEuPathDB" id="MicrosporidiaDB:NEQG_00576"/>